<sequence length="40" mass="4530">MLHSFSPRRLLQQSAAARLLVAFVILVPLWLAIQWAVLLS</sequence>
<dbReference type="RefSeq" id="WP_268842294.1">
    <property type="nucleotide sequence ID" value="NZ_JACIDV010000002.1"/>
</dbReference>
<protein>
    <submittedName>
        <fullName evidence="2">Uncharacterized protein</fullName>
    </submittedName>
</protein>
<proteinExistence type="predicted"/>
<keyword evidence="1" id="KW-1133">Transmembrane helix</keyword>
<keyword evidence="1" id="KW-0472">Membrane</keyword>
<comment type="caution">
    <text evidence="2">The sequence shown here is derived from an EMBL/GenBank/DDBJ whole genome shotgun (WGS) entry which is preliminary data.</text>
</comment>
<reference evidence="2 3" key="1">
    <citation type="submission" date="2020-08" db="EMBL/GenBank/DDBJ databases">
        <title>Genomic Encyclopedia of Type Strains, Phase IV (KMG-IV): sequencing the most valuable type-strain genomes for metagenomic binning, comparative biology and taxonomic classification.</title>
        <authorList>
            <person name="Goeker M."/>
        </authorList>
    </citation>
    <scope>NUCLEOTIDE SEQUENCE [LARGE SCALE GENOMIC DNA]</scope>
    <source>
        <strain evidence="2 3">DSM 26438</strain>
    </source>
</reference>
<dbReference type="EMBL" id="JACIDV010000002">
    <property type="protein sequence ID" value="MBB3945026.1"/>
    <property type="molecule type" value="Genomic_DNA"/>
</dbReference>
<gene>
    <name evidence="2" type="ORF">GGQ73_000951</name>
</gene>
<name>A0A7W6C575_9HYPH</name>
<evidence type="ECO:0000313" key="2">
    <source>
        <dbReference type="EMBL" id="MBB3945026.1"/>
    </source>
</evidence>
<dbReference type="Proteomes" id="UP000565286">
    <property type="component" value="Unassembled WGS sequence"/>
</dbReference>
<feature type="transmembrane region" description="Helical" evidence="1">
    <location>
        <begin position="20"/>
        <end position="38"/>
    </location>
</feature>
<dbReference type="AlphaFoldDB" id="A0A7W6C575"/>
<keyword evidence="1" id="KW-0812">Transmembrane</keyword>
<evidence type="ECO:0000313" key="3">
    <source>
        <dbReference type="Proteomes" id="UP000565286"/>
    </source>
</evidence>
<organism evidence="2 3">
    <name type="scientific">Rhizobium skierniewicense</name>
    <dbReference type="NCBI Taxonomy" id="984260"/>
    <lineage>
        <taxon>Bacteria</taxon>
        <taxon>Pseudomonadati</taxon>
        <taxon>Pseudomonadota</taxon>
        <taxon>Alphaproteobacteria</taxon>
        <taxon>Hyphomicrobiales</taxon>
        <taxon>Rhizobiaceae</taxon>
        <taxon>Rhizobium/Agrobacterium group</taxon>
        <taxon>Rhizobium</taxon>
    </lineage>
</organism>
<evidence type="ECO:0000256" key="1">
    <source>
        <dbReference type="SAM" id="Phobius"/>
    </source>
</evidence>
<accession>A0A7W6C575</accession>
<keyword evidence="3" id="KW-1185">Reference proteome</keyword>